<dbReference type="GO" id="GO:0016853">
    <property type="term" value="F:isomerase activity"/>
    <property type="evidence" value="ECO:0007669"/>
    <property type="project" value="UniProtKB-KW"/>
</dbReference>
<dbReference type="CDD" id="cd06558">
    <property type="entry name" value="crotonase-like"/>
    <property type="match status" value="1"/>
</dbReference>
<protein>
    <submittedName>
        <fullName evidence="2">2-(1,2-epoxy-1,2-dihydrophenyl)acetyl-CoA isomerase</fullName>
        <ecNumber evidence="2">5.3.3.18</ecNumber>
    </submittedName>
</protein>
<evidence type="ECO:0000256" key="1">
    <source>
        <dbReference type="RuleBase" id="RU003707"/>
    </source>
</evidence>
<dbReference type="InterPro" id="IPR001753">
    <property type="entry name" value="Enoyl-CoA_hydra/iso"/>
</dbReference>
<dbReference type="Proteomes" id="UP000559182">
    <property type="component" value="Unassembled WGS sequence"/>
</dbReference>
<dbReference type="PROSITE" id="PS00166">
    <property type="entry name" value="ENOYL_COA_HYDRATASE"/>
    <property type="match status" value="1"/>
</dbReference>
<dbReference type="EC" id="5.3.3.18" evidence="2"/>
<evidence type="ECO:0000313" key="3">
    <source>
        <dbReference type="Proteomes" id="UP000559182"/>
    </source>
</evidence>
<comment type="similarity">
    <text evidence="1">Belongs to the enoyl-CoA hydratase/isomerase family.</text>
</comment>
<comment type="caution">
    <text evidence="2">The sequence shown here is derived from an EMBL/GenBank/DDBJ whole genome shotgun (WGS) entry which is preliminary data.</text>
</comment>
<proteinExistence type="inferred from homology"/>
<dbReference type="AlphaFoldDB" id="A0A839N8M6"/>
<name>A0A839N8M6_9MICO</name>
<sequence>MVLHVEDQAGVRTLTLDSPGKKNALDASTLLTLRDVLLETGADESVRVVRLQGAGEDFCSGSDMTEARAAHPLRRLRRFNEAVEALVDLPQPVVARVDGVAVGAGLSLALASDLVVASKRARFCAIFTRRGMSPDAGCSWLLTHTVGLLQAKRLTLLADMVGAQEALALGLATYVVEPADLDLTVEELCGRLAAGPPIGLAQSKALLNRSAHGSLHDVLWQEAAAQTVNFATDAPDAIAAYRNRTEPSFGGTFRVDQTQP</sequence>
<dbReference type="SUPFAM" id="SSF52096">
    <property type="entry name" value="ClpP/crotonase"/>
    <property type="match status" value="1"/>
</dbReference>
<accession>A0A839N8M6</accession>
<evidence type="ECO:0000313" key="2">
    <source>
        <dbReference type="EMBL" id="MBB2893577.1"/>
    </source>
</evidence>
<dbReference type="PANTHER" id="PTHR43459">
    <property type="entry name" value="ENOYL-COA HYDRATASE"/>
    <property type="match status" value="1"/>
</dbReference>
<dbReference type="Gene3D" id="3.90.226.10">
    <property type="entry name" value="2-enoyl-CoA Hydratase, Chain A, domain 1"/>
    <property type="match status" value="1"/>
</dbReference>
<dbReference type="InterPro" id="IPR029045">
    <property type="entry name" value="ClpP/crotonase-like_dom_sf"/>
</dbReference>
<dbReference type="Pfam" id="PF00378">
    <property type="entry name" value="ECH_1"/>
    <property type="match status" value="1"/>
</dbReference>
<dbReference type="PANTHER" id="PTHR43459:SF1">
    <property type="entry name" value="EG:BACN32G11.4 PROTEIN"/>
    <property type="match status" value="1"/>
</dbReference>
<dbReference type="EMBL" id="JACHVQ010000003">
    <property type="protein sequence ID" value="MBB2893577.1"/>
    <property type="molecule type" value="Genomic_DNA"/>
</dbReference>
<dbReference type="RefSeq" id="WP_183322052.1">
    <property type="nucleotide sequence ID" value="NZ_JACHVQ010000003.1"/>
</dbReference>
<keyword evidence="3" id="KW-1185">Reference proteome</keyword>
<organism evidence="2 3">
    <name type="scientific">Flexivirga oryzae</name>
    <dbReference type="NCBI Taxonomy" id="1794944"/>
    <lineage>
        <taxon>Bacteria</taxon>
        <taxon>Bacillati</taxon>
        <taxon>Actinomycetota</taxon>
        <taxon>Actinomycetes</taxon>
        <taxon>Micrococcales</taxon>
        <taxon>Dermacoccaceae</taxon>
        <taxon>Flexivirga</taxon>
    </lineage>
</organism>
<dbReference type="InterPro" id="IPR018376">
    <property type="entry name" value="Enoyl-CoA_hyd/isom_CS"/>
</dbReference>
<keyword evidence="2" id="KW-0413">Isomerase</keyword>
<gene>
    <name evidence="2" type="ORF">FHU39_003608</name>
</gene>
<reference evidence="2 3" key="1">
    <citation type="submission" date="2020-08" db="EMBL/GenBank/DDBJ databases">
        <title>Sequencing the genomes of 1000 actinobacteria strains.</title>
        <authorList>
            <person name="Klenk H.-P."/>
        </authorList>
    </citation>
    <scope>NUCLEOTIDE SEQUENCE [LARGE SCALE GENOMIC DNA]</scope>
    <source>
        <strain evidence="2 3">DSM 105369</strain>
    </source>
</reference>